<dbReference type="Proteomes" id="UP000762676">
    <property type="component" value="Unassembled WGS sequence"/>
</dbReference>
<evidence type="ECO:0000313" key="2">
    <source>
        <dbReference type="Proteomes" id="UP000762676"/>
    </source>
</evidence>
<sequence length="159" mass="18474">MWKHNKTLKWLNKKDSAAKSRILNAALKNRSALRKKHKEASLKVQESLKAKMADNEEKRKEKLVKNAQAKATILDNLLVQGSVWTSRVAERPQWHAYEERYHQPSSSYQPSDYHLPYAPGLTSSFIYRGKSPHHSRVLINWWYPIDSLNLFSSSTSRVD</sequence>
<proteinExistence type="predicted"/>
<dbReference type="AlphaFoldDB" id="A0AAV4IR72"/>
<reference evidence="1 2" key="1">
    <citation type="journal article" date="2021" name="Elife">
        <title>Chloroplast acquisition without the gene transfer in kleptoplastic sea slugs, Plakobranchus ocellatus.</title>
        <authorList>
            <person name="Maeda T."/>
            <person name="Takahashi S."/>
            <person name="Yoshida T."/>
            <person name="Shimamura S."/>
            <person name="Takaki Y."/>
            <person name="Nagai Y."/>
            <person name="Toyoda A."/>
            <person name="Suzuki Y."/>
            <person name="Arimoto A."/>
            <person name="Ishii H."/>
            <person name="Satoh N."/>
            <person name="Nishiyama T."/>
            <person name="Hasebe M."/>
            <person name="Maruyama T."/>
            <person name="Minagawa J."/>
            <person name="Obokata J."/>
            <person name="Shigenobu S."/>
        </authorList>
    </citation>
    <scope>NUCLEOTIDE SEQUENCE [LARGE SCALE GENOMIC DNA]</scope>
</reference>
<evidence type="ECO:0000313" key="1">
    <source>
        <dbReference type="EMBL" id="GFS12827.1"/>
    </source>
</evidence>
<organism evidence="1 2">
    <name type="scientific">Elysia marginata</name>
    <dbReference type="NCBI Taxonomy" id="1093978"/>
    <lineage>
        <taxon>Eukaryota</taxon>
        <taxon>Metazoa</taxon>
        <taxon>Spiralia</taxon>
        <taxon>Lophotrochozoa</taxon>
        <taxon>Mollusca</taxon>
        <taxon>Gastropoda</taxon>
        <taxon>Heterobranchia</taxon>
        <taxon>Euthyneura</taxon>
        <taxon>Panpulmonata</taxon>
        <taxon>Sacoglossa</taxon>
        <taxon>Placobranchoidea</taxon>
        <taxon>Plakobranchidae</taxon>
        <taxon>Elysia</taxon>
    </lineage>
</organism>
<accession>A0AAV4IR72</accession>
<keyword evidence="2" id="KW-1185">Reference proteome</keyword>
<gene>
    <name evidence="1" type="ORF">ElyMa_003121100</name>
</gene>
<name>A0AAV4IR72_9GAST</name>
<protein>
    <submittedName>
        <fullName evidence="1">Uncharacterized protein</fullName>
    </submittedName>
</protein>
<comment type="caution">
    <text evidence="1">The sequence shown here is derived from an EMBL/GenBank/DDBJ whole genome shotgun (WGS) entry which is preliminary data.</text>
</comment>
<dbReference type="EMBL" id="BMAT01006447">
    <property type="protein sequence ID" value="GFS12827.1"/>
    <property type="molecule type" value="Genomic_DNA"/>
</dbReference>